<gene>
    <name evidence="1" type="ORF">SAMN02745910_03552</name>
</gene>
<dbReference type="Gene3D" id="1.50.10.10">
    <property type="match status" value="1"/>
</dbReference>
<proteinExistence type="predicted"/>
<comment type="caution">
    <text evidence="1">The sequence shown here is derived from an EMBL/GenBank/DDBJ whole genome shotgun (WGS) entry which is preliminary data.</text>
</comment>
<dbReference type="Proteomes" id="UP000182762">
    <property type="component" value="Unassembled WGS sequence"/>
</dbReference>
<dbReference type="GeneID" id="93713963"/>
<accession>A0A1I6BEU0</accession>
<dbReference type="RefSeq" id="WP_235606203.1">
    <property type="nucleotide sequence ID" value="NZ_FOXX01000009.1"/>
</dbReference>
<dbReference type="InterPro" id="IPR012341">
    <property type="entry name" value="6hp_glycosidase-like_sf"/>
</dbReference>
<evidence type="ECO:0000313" key="2">
    <source>
        <dbReference type="Proteomes" id="UP000182762"/>
    </source>
</evidence>
<name>A0A1I6BEU0_9BACI</name>
<dbReference type="EMBL" id="FOXX01000009">
    <property type="protein sequence ID" value="SFQ79421.1"/>
    <property type="molecule type" value="Genomic_DNA"/>
</dbReference>
<reference evidence="1 2" key="1">
    <citation type="submission" date="2016-10" db="EMBL/GenBank/DDBJ databases">
        <authorList>
            <person name="Varghese N."/>
            <person name="Submissions S."/>
        </authorList>
    </citation>
    <scope>NUCLEOTIDE SEQUENCE [LARGE SCALE GENOMIC DNA]</scope>
    <source>
        <strain evidence="1 2">DSM 13796</strain>
    </source>
</reference>
<organism evidence="1 2">
    <name type="scientific">Priestia endophytica DSM 13796</name>
    <dbReference type="NCBI Taxonomy" id="1121089"/>
    <lineage>
        <taxon>Bacteria</taxon>
        <taxon>Bacillati</taxon>
        <taxon>Bacillota</taxon>
        <taxon>Bacilli</taxon>
        <taxon>Bacillales</taxon>
        <taxon>Bacillaceae</taxon>
        <taxon>Priestia</taxon>
    </lineage>
</organism>
<protein>
    <submittedName>
        <fullName evidence="1">Uncharacterized protein</fullName>
    </submittedName>
</protein>
<keyword evidence="2" id="KW-1185">Reference proteome</keyword>
<evidence type="ECO:0000313" key="1">
    <source>
        <dbReference type="EMBL" id="SFQ79421.1"/>
    </source>
</evidence>
<sequence length="45" mass="5353">MDRKELEQTISLLIDNLVNLDDPEGKYAILLKDGRKIDNKNFNYW</sequence>